<evidence type="ECO:0000256" key="7">
    <source>
        <dbReference type="SAM" id="Phobius"/>
    </source>
</evidence>
<feature type="transmembrane region" description="Helical" evidence="7">
    <location>
        <begin position="93"/>
        <end position="112"/>
    </location>
</feature>
<dbReference type="SUPFAM" id="SSF103481">
    <property type="entry name" value="Multidrug resistance efflux transporter EmrE"/>
    <property type="match status" value="2"/>
</dbReference>
<feature type="transmembrane region" description="Helical" evidence="7">
    <location>
        <begin position="246"/>
        <end position="263"/>
    </location>
</feature>
<evidence type="ECO:0000256" key="6">
    <source>
        <dbReference type="ARBA" id="ARBA00023136"/>
    </source>
</evidence>
<comment type="subcellular location">
    <subcellularLocation>
        <location evidence="1">Cell membrane</location>
        <topology evidence="1">Multi-pass membrane protein</topology>
    </subcellularLocation>
</comment>
<proteinExistence type="inferred from homology"/>
<keyword evidence="5 7" id="KW-1133">Transmembrane helix</keyword>
<dbReference type="EMBL" id="JBHUMM010000043">
    <property type="protein sequence ID" value="MFD2673040.1"/>
    <property type="molecule type" value="Genomic_DNA"/>
</dbReference>
<dbReference type="InterPro" id="IPR000620">
    <property type="entry name" value="EamA_dom"/>
</dbReference>
<feature type="transmembrane region" description="Helical" evidence="7">
    <location>
        <begin position="182"/>
        <end position="201"/>
    </location>
</feature>
<evidence type="ECO:0000256" key="4">
    <source>
        <dbReference type="ARBA" id="ARBA00022692"/>
    </source>
</evidence>
<gene>
    <name evidence="9" type="ORF">ACFSUC_15830</name>
</gene>
<reference evidence="10" key="1">
    <citation type="journal article" date="2019" name="Int. J. Syst. Evol. Microbiol.">
        <title>The Global Catalogue of Microorganisms (GCM) 10K type strain sequencing project: providing services to taxonomists for standard genome sequencing and annotation.</title>
        <authorList>
            <consortium name="The Broad Institute Genomics Platform"/>
            <consortium name="The Broad Institute Genome Sequencing Center for Infectious Disease"/>
            <person name="Wu L."/>
            <person name="Ma J."/>
        </authorList>
    </citation>
    <scope>NUCLEOTIDE SEQUENCE [LARGE SCALE GENOMIC DNA]</scope>
    <source>
        <strain evidence="10">KCTC 33676</strain>
    </source>
</reference>
<accession>A0ABW5RE68</accession>
<organism evidence="9 10">
    <name type="scientific">Marinicrinis sediminis</name>
    <dbReference type="NCBI Taxonomy" id="1652465"/>
    <lineage>
        <taxon>Bacteria</taxon>
        <taxon>Bacillati</taxon>
        <taxon>Bacillota</taxon>
        <taxon>Bacilli</taxon>
        <taxon>Bacillales</taxon>
        <taxon>Paenibacillaceae</taxon>
    </lineage>
</organism>
<evidence type="ECO:0000259" key="8">
    <source>
        <dbReference type="Pfam" id="PF00892"/>
    </source>
</evidence>
<dbReference type="Pfam" id="PF00892">
    <property type="entry name" value="EamA"/>
    <property type="match status" value="2"/>
</dbReference>
<feature type="domain" description="EamA" evidence="8">
    <location>
        <begin position="152"/>
        <end position="286"/>
    </location>
</feature>
<feature type="transmembrane region" description="Helical" evidence="7">
    <location>
        <begin position="213"/>
        <end position="234"/>
    </location>
</feature>
<evidence type="ECO:0000256" key="5">
    <source>
        <dbReference type="ARBA" id="ARBA00022989"/>
    </source>
</evidence>
<sequence>MKVVYFILLLATSMLWAGNFVAGKFTVGHADPLMMSFLRYVIAVAVLFPLVRWKERKFWPSRSSLLPLIGMGATGIFLFNLFMFQALQHTSAINTGIISALNPLAIALMTFIFTGQRLNGKQRLGMLTGLIGVVIVITRGKVDQLFALSFNMGDLYMVAAVLTWGVYSVLTKFTLKDEVGPLFATFWAGLFGLGLMLPFIWGEMTISSPDTSFWIALLYIGIGATVLAMLFWNIGVQKVGGTQSGMFLNFNPVFTALFAYIWIGESLTWPQAAGTMVVIAGVWLYTLGNIEKVNRSSETPASP</sequence>
<dbReference type="InterPro" id="IPR050638">
    <property type="entry name" value="AA-Vitamin_Transporters"/>
</dbReference>
<feature type="transmembrane region" description="Helical" evidence="7">
    <location>
        <begin position="65"/>
        <end position="87"/>
    </location>
</feature>
<dbReference type="PANTHER" id="PTHR32322">
    <property type="entry name" value="INNER MEMBRANE TRANSPORTER"/>
    <property type="match status" value="1"/>
</dbReference>
<dbReference type="Proteomes" id="UP001597497">
    <property type="component" value="Unassembled WGS sequence"/>
</dbReference>
<evidence type="ECO:0000256" key="3">
    <source>
        <dbReference type="ARBA" id="ARBA00022475"/>
    </source>
</evidence>
<feature type="transmembrane region" description="Helical" evidence="7">
    <location>
        <begin position="124"/>
        <end position="142"/>
    </location>
</feature>
<feature type="transmembrane region" description="Helical" evidence="7">
    <location>
        <begin position="33"/>
        <end position="53"/>
    </location>
</feature>
<evidence type="ECO:0000313" key="9">
    <source>
        <dbReference type="EMBL" id="MFD2673040.1"/>
    </source>
</evidence>
<dbReference type="PANTHER" id="PTHR32322:SF18">
    <property type="entry name" value="S-ADENOSYLMETHIONINE_S-ADENOSYLHOMOCYSTEINE TRANSPORTER"/>
    <property type="match status" value="1"/>
</dbReference>
<evidence type="ECO:0000313" key="10">
    <source>
        <dbReference type="Proteomes" id="UP001597497"/>
    </source>
</evidence>
<keyword evidence="6 7" id="KW-0472">Membrane</keyword>
<evidence type="ECO:0000256" key="2">
    <source>
        <dbReference type="ARBA" id="ARBA00007362"/>
    </source>
</evidence>
<evidence type="ECO:0000256" key="1">
    <source>
        <dbReference type="ARBA" id="ARBA00004651"/>
    </source>
</evidence>
<feature type="transmembrane region" description="Helical" evidence="7">
    <location>
        <begin position="269"/>
        <end position="287"/>
    </location>
</feature>
<dbReference type="InterPro" id="IPR037185">
    <property type="entry name" value="EmrE-like"/>
</dbReference>
<name>A0ABW5RE68_9BACL</name>
<keyword evidence="4 7" id="KW-0812">Transmembrane</keyword>
<comment type="caution">
    <text evidence="9">The sequence shown here is derived from an EMBL/GenBank/DDBJ whole genome shotgun (WGS) entry which is preliminary data.</text>
</comment>
<protein>
    <submittedName>
        <fullName evidence="9">DMT family transporter</fullName>
    </submittedName>
</protein>
<comment type="similarity">
    <text evidence="2">Belongs to the EamA transporter family.</text>
</comment>
<feature type="domain" description="EamA" evidence="8">
    <location>
        <begin position="7"/>
        <end position="137"/>
    </location>
</feature>
<keyword evidence="3" id="KW-1003">Cell membrane</keyword>
<keyword evidence="10" id="KW-1185">Reference proteome</keyword>
<feature type="transmembrane region" description="Helical" evidence="7">
    <location>
        <begin position="148"/>
        <end position="170"/>
    </location>
</feature>
<dbReference type="RefSeq" id="WP_379930596.1">
    <property type="nucleotide sequence ID" value="NZ_JBHUMM010000043.1"/>
</dbReference>